<proteinExistence type="predicted"/>
<dbReference type="PANTHER" id="PTHR46708">
    <property type="entry name" value="TENASCIN"/>
    <property type="match status" value="1"/>
</dbReference>
<dbReference type="AlphaFoldDB" id="A0A158QI03"/>
<dbReference type="SUPFAM" id="SSF49265">
    <property type="entry name" value="Fibronectin type III"/>
    <property type="match status" value="5"/>
</dbReference>
<dbReference type="WBParaSite" id="HNAJ_0000843001-mRNA-1">
    <property type="protein sequence ID" value="HNAJ_0000843001-mRNA-1"/>
    <property type="gene ID" value="HNAJ_0000843001"/>
</dbReference>
<dbReference type="PROSITE" id="PS50853">
    <property type="entry name" value="FN3"/>
    <property type="match status" value="4"/>
</dbReference>
<evidence type="ECO:0000259" key="2">
    <source>
        <dbReference type="PROSITE" id="PS50853"/>
    </source>
</evidence>
<keyword evidence="4" id="KW-1185">Reference proteome</keyword>
<dbReference type="InterPro" id="IPR036116">
    <property type="entry name" value="FN3_sf"/>
</dbReference>
<dbReference type="InterPro" id="IPR003961">
    <property type="entry name" value="FN3_dom"/>
</dbReference>
<gene>
    <name evidence="3" type="ORF">HNAJ_LOCUS8426</name>
</gene>
<reference evidence="3 4" key="2">
    <citation type="submission" date="2018-11" db="EMBL/GenBank/DDBJ databases">
        <authorList>
            <consortium name="Pathogen Informatics"/>
        </authorList>
    </citation>
    <scope>NUCLEOTIDE SEQUENCE [LARGE SCALE GENOMIC DNA]</scope>
</reference>
<evidence type="ECO:0000313" key="3">
    <source>
        <dbReference type="EMBL" id="VDO04379.1"/>
    </source>
</evidence>
<dbReference type="CDD" id="cd00063">
    <property type="entry name" value="FN3"/>
    <property type="match status" value="6"/>
</dbReference>
<reference evidence="5" key="1">
    <citation type="submission" date="2016-04" db="UniProtKB">
        <authorList>
            <consortium name="WormBaseParasite"/>
        </authorList>
    </citation>
    <scope>IDENTIFICATION</scope>
</reference>
<organism evidence="5">
    <name type="scientific">Rodentolepis nana</name>
    <name type="common">Dwarf tapeworm</name>
    <name type="synonym">Hymenolepis nana</name>
    <dbReference type="NCBI Taxonomy" id="102285"/>
    <lineage>
        <taxon>Eukaryota</taxon>
        <taxon>Metazoa</taxon>
        <taxon>Spiralia</taxon>
        <taxon>Lophotrochozoa</taxon>
        <taxon>Platyhelminthes</taxon>
        <taxon>Cestoda</taxon>
        <taxon>Eucestoda</taxon>
        <taxon>Cyclophyllidea</taxon>
        <taxon>Hymenolepididae</taxon>
        <taxon>Rodentolepis</taxon>
    </lineage>
</organism>
<dbReference type="InterPro" id="IPR013783">
    <property type="entry name" value="Ig-like_fold"/>
</dbReference>
<feature type="domain" description="Fibronectin type-III" evidence="2">
    <location>
        <begin position="556"/>
        <end position="651"/>
    </location>
</feature>
<dbReference type="OrthoDB" id="6418794at2759"/>
<dbReference type="Gene3D" id="2.60.40.10">
    <property type="entry name" value="Immunoglobulins"/>
    <property type="match status" value="5"/>
</dbReference>
<feature type="domain" description="Fibronectin type-III" evidence="2">
    <location>
        <begin position="159"/>
        <end position="254"/>
    </location>
</feature>
<dbReference type="InterPro" id="IPR050991">
    <property type="entry name" value="ECM_Regulatory_Proteins"/>
</dbReference>
<evidence type="ECO:0000313" key="4">
    <source>
        <dbReference type="Proteomes" id="UP000278807"/>
    </source>
</evidence>
<accession>A0A158QI03</accession>
<feature type="domain" description="Fibronectin type-III" evidence="2">
    <location>
        <begin position="258"/>
        <end position="353"/>
    </location>
</feature>
<dbReference type="Proteomes" id="UP000278807">
    <property type="component" value="Unassembled WGS sequence"/>
</dbReference>
<sequence length="753" mass="86324">MLCPQLHTQAHIMFVDPNASSSVCGHRGCFGAISTTTAAMVSCMRLFNRLQTQKETPVPPPHNIQLCQVGNNGANLTWDVVTSSGVEVVGYRVYFQDGKKKWKRFEIRKPLFFLPFKQEVLKGSISAIYTPLFKKGTVFEGGRSEPIAIQKTHRKKIPPPQNIQLQQVGDKQARLSWNEVTYPGVTVLGYLVVYKDGNSKWKRHRSTACEVVLPFENEMFVAQVAAIHTNFNGHRKKVLGERSKSISIQKSHQNKIPPPQIVQLQQFGDKQARLSWKEVTYPGVTVLGYLIFYKDGNLEWKSHISTACEVVLPFENEMFVAQVTAFHTAFNGQGGKILGERSNSISIPKVNRKYVPPPQNVQLQQVGDEWVRITWNKVTVPEVNVMSYRVYYADGSGNFIHYDTTKNQIEIRFISNTFSATVATWYKRTNVIEEQMLGRRASIVRIRKIHRQYVPPPQNVQLRQRGDNLAQLSWDEVTTPGVTVLSYLVSYYHGSGHWMNYETRQREVNITFVTNTIWASVAAYYKRINVLENKILGKRSITVSVHKAKLTHIPPPPQNVQLQQRGDNLARLSWNEVTAPGVTVLSYLVYYNNDRKHWKEEETTALEFNIEFVENYIWASVAAYYRLTSDPKNKILGNRSITVSVRKVKPPYVPPPQNVQLDQVEDKLVRLTWNEVTVPEVTVSGYLVRYYLDGKGWIEWETNELEYYIKFDANYLWASVGAQYKRTDVIEDIKLGNMSDPLLIQNSHLRCVK</sequence>
<dbReference type="PANTHER" id="PTHR46708:SF11">
    <property type="entry name" value="RECEPTOR-TYPE TYROSINE-PROTEIN PHOSPHATASE ETA-LIKE"/>
    <property type="match status" value="1"/>
</dbReference>
<dbReference type="EMBL" id="UZAE01012289">
    <property type="protein sequence ID" value="VDO04379.1"/>
    <property type="molecule type" value="Genomic_DNA"/>
</dbReference>
<protein>
    <submittedName>
        <fullName evidence="5">Fibronectin type-III domain-containing protein</fullName>
    </submittedName>
</protein>
<feature type="domain" description="Fibronectin type-III" evidence="2">
    <location>
        <begin position="456"/>
        <end position="551"/>
    </location>
</feature>
<evidence type="ECO:0000313" key="5">
    <source>
        <dbReference type="WBParaSite" id="HNAJ_0000843001-mRNA-1"/>
    </source>
</evidence>
<dbReference type="SMART" id="SM00060">
    <property type="entry name" value="FN3"/>
    <property type="match status" value="5"/>
</dbReference>
<evidence type="ECO:0000256" key="1">
    <source>
        <dbReference type="ARBA" id="ARBA00022737"/>
    </source>
</evidence>
<name>A0A158QI03_RODNA</name>
<keyword evidence="1" id="KW-0677">Repeat</keyword>